<dbReference type="RefSeq" id="XP_022399672.1">
    <property type="nucleotide sequence ID" value="XM_022545873.1"/>
</dbReference>
<dbReference type="GeneID" id="34462134"/>
<dbReference type="InterPro" id="IPR021109">
    <property type="entry name" value="Peptidase_aspartic_dom_sf"/>
</dbReference>
<protein>
    <submittedName>
        <fullName evidence="1">Uncharacterized protein</fullName>
    </submittedName>
</protein>
<dbReference type="Proteomes" id="UP000184300">
    <property type="component" value="Unassembled WGS sequence"/>
</dbReference>
<sequence length="199" mass="22352">MTYGMVSEHFARKHQLERISIKPRAINDYKGPTDDCIKEVAKISLNVGGNHQDTTWLYVVPKLGRGLNMILGLAWMDDQQVYIDSNGPKLRFANGIVVSNVEDQPRMDIQPIGANAFALWNRQKKKDNSIQVFAASLKDVEKALHVKNDKNKVARHVDFTCQRIVFKVFVGPGEINLLDPGLGSHVGFAGLPIREQECR</sequence>
<keyword evidence="2" id="KW-1185">Reference proteome</keyword>
<reference evidence="2" key="1">
    <citation type="journal article" date="2017" name="Genome Biol.">
        <title>Comparative genomics reveals high biological diversity and specific adaptations in the industrially and medically important fungal genus Aspergillus.</title>
        <authorList>
            <person name="de Vries R.P."/>
            <person name="Riley R."/>
            <person name="Wiebenga A."/>
            <person name="Aguilar-Osorio G."/>
            <person name="Amillis S."/>
            <person name="Uchima C.A."/>
            <person name="Anderluh G."/>
            <person name="Asadollahi M."/>
            <person name="Askin M."/>
            <person name="Barry K."/>
            <person name="Battaglia E."/>
            <person name="Bayram O."/>
            <person name="Benocci T."/>
            <person name="Braus-Stromeyer S.A."/>
            <person name="Caldana C."/>
            <person name="Canovas D."/>
            <person name="Cerqueira G.C."/>
            <person name="Chen F."/>
            <person name="Chen W."/>
            <person name="Choi C."/>
            <person name="Clum A."/>
            <person name="Dos Santos R.A."/>
            <person name="Damasio A.R."/>
            <person name="Diallinas G."/>
            <person name="Emri T."/>
            <person name="Fekete E."/>
            <person name="Flipphi M."/>
            <person name="Freyberg S."/>
            <person name="Gallo A."/>
            <person name="Gournas C."/>
            <person name="Habgood R."/>
            <person name="Hainaut M."/>
            <person name="Harispe M.L."/>
            <person name="Henrissat B."/>
            <person name="Hilden K.S."/>
            <person name="Hope R."/>
            <person name="Hossain A."/>
            <person name="Karabika E."/>
            <person name="Karaffa L."/>
            <person name="Karanyi Z."/>
            <person name="Krasevec N."/>
            <person name="Kuo A."/>
            <person name="Kusch H."/>
            <person name="LaButti K."/>
            <person name="Lagendijk E.L."/>
            <person name="Lapidus A."/>
            <person name="Levasseur A."/>
            <person name="Lindquist E."/>
            <person name="Lipzen A."/>
            <person name="Logrieco A.F."/>
            <person name="MacCabe A."/>
            <person name="Maekelae M.R."/>
            <person name="Malavazi I."/>
            <person name="Melin P."/>
            <person name="Meyer V."/>
            <person name="Mielnichuk N."/>
            <person name="Miskei M."/>
            <person name="Molnar A.P."/>
            <person name="Mule G."/>
            <person name="Ngan C.Y."/>
            <person name="Orejas M."/>
            <person name="Orosz E."/>
            <person name="Ouedraogo J.P."/>
            <person name="Overkamp K.M."/>
            <person name="Park H.-S."/>
            <person name="Perrone G."/>
            <person name="Piumi F."/>
            <person name="Punt P.J."/>
            <person name="Ram A.F."/>
            <person name="Ramon A."/>
            <person name="Rauscher S."/>
            <person name="Record E."/>
            <person name="Riano-Pachon D.M."/>
            <person name="Robert V."/>
            <person name="Roehrig J."/>
            <person name="Ruller R."/>
            <person name="Salamov A."/>
            <person name="Salih N.S."/>
            <person name="Samson R.A."/>
            <person name="Sandor E."/>
            <person name="Sanguinetti M."/>
            <person name="Schuetze T."/>
            <person name="Sepcic K."/>
            <person name="Shelest E."/>
            <person name="Sherlock G."/>
            <person name="Sophianopoulou V."/>
            <person name="Squina F.M."/>
            <person name="Sun H."/>
            <person name="Susca A."/>
            <person name="Todd R.B."/>
            <person name="Tsang A."/>
            <person name="Unkles S.E."/>
            <person name="van de Wiele N."/>
            <person name="van Rossen-Uffink D."/>
            <person name="Oliveira J.V."/>
            <person name="Vesth T.C."/>
            <person name="Visser J."/>
            <person name="Yu J.-H."/>
            <person name="Zhou M."/>
            <person name="Andersen M.R."/>
            <person name="Archer D.B."/>
            <person name="Baker S.E."/>
            <person name="Benoit I."/>
            <person name="Brakhage A.A."/>
            <person name="Braus G.H."/>
            <person name="Fischer R."/>
            <person name="Frisvad J.C."/>
            <person name="Goldman G.H."/>
            <person name="Houbraken J."/>
            <person name="Oakley B."/>
            <person name="Pocsi I."/>
            <person name="Scazzocchio C."/>
            <person name="Seiboth B."/>
            <person name="vanKuyk P.A."/>
            <person name="Wortman J."/>
            <person name="Dyer P.S."/>
            <person name="Grigoriev I.V."/>
        </authorList>
    </citation>
    <scope>NUCLEOTIDE SEQUENCE [LARGE SCALE GENOMIC DNA]</scope>
    <source>
        <strain evidence="2">CBS 516.65</strain>
    </source>
</reference>
<dbReference type="VEuPathDB" id="FungiDB:ASPGLDRAFT_437181"/>
<evidence type="ECO:0000313" key="2">
    <source>
        <dbReference type="Proteomes" id="UP000184300"/>
    </source>
</evidence>
<dbReference type="STRING" id="1160497.A0A1L9VGE4"/>
<proteinExistence type="predicted"/>
<name>A0A1L9VGE4_ASPGL</name>
<dbReference type="OrthoDB" id="4499277at2759"/>
<accession>A0A1L9VGE4</accession>
<dbReference type="EMBL" id="KV878900">
    <property type="protein sequence ID" value="OJJ82974.1"/>
    <property type="molecule type" value="Genomic_DNA"/>
</dbReference>
<organism evidence="1 2">
    <name type="scientific">Aspergillus glaucus CBS 516.65</name>
    <dbReference type="NCBI Taxonomy" id="1160497"/>
    <lineage>
        <taxon>Eukaryota</taxon>
        <taxon>Fungi</taxon>
        <taxon>Dikarya</taxon>
        <taxon>Ascomycota</taxon>
        <taxon>Pezizomycotina</taxon>
        <taxon>Eurotiomycetes</taxon>
        <taxon>Eurotiomycetidae</taxon>
        <taxon>Eurotiales</taxon>
        <taxon>Aspergillaceae</taxon>
        <taxon>Aspergillus</taxon>
        <taxon>Aspergillus subgen. Aspergillus</taxon>
    </lineage>
</organism>
<evidence type="ECO:0000313" key="1">
    <source>
        <dbReference type="EMBL" id="OJJ82974.1"/>
    </source>
</evidence>
<dbReference type="Gene3D" id="2.40.70.10">
    <property type="entry name" value="Acid Proteases"/>
    <property type="match status" value="1"/>
</dbReference>
<dbReference type="AlphaFoldDB" id="A0A1L9VGE4"/>
<gene>
    <name evidence="1" type="ORF">ASPGLDRAFT_437181</name>
</gene>